<reference evidence="1 2" key="1">
    <citation type="submission" date="2024-01" db="EMBL/GenBank/DDBJ databases">
        <title>The genomes of 5 underutilized Papilionoideae crops provide insights into root nodulation and disease resistanc.</title>
        <authorList>
            <person name="Yuan L."/>
        </authorList>
    </citation>
    <scope>NUCLEOTIDE SEQUENCE [LARGE SCALE GENOMIC DNA]</scope>
    <source>
        <strain evidence="1">ZHUSHIDOU_FW_LH</strain>
        <tissue evidence="1">Leaf</tissue>
    </source>
</reference>
<proteinExistence type="predicted"/>
<dbReference type="AlphaFoldDB" id="A0AAN9P8W4"/>
<gene>
    <name evidence="1" type="ORF">RIF29_03858</name>
</gene>
<dbReference type="EMBL" id="JAYWIO010000001">
    <property type="protein sequence ID" value="KAK7289863.1"/>
    <property type="molecule type" value="Genomic_DNA"/>
</dbReference>
<organism evidence="1 2">
    <name type="scientific">Crotalaria pallida</name>
    <name type="common">Smooth rattlebox</name>
    <name type="synonym">Crotalaria striata</name>
    <dbReference type="NCBI Taxonomy" id="3830"/>
    <lineage>
        <taxon>Eukaryota</taxon>
        <taxon>Viridiplantae</taxon>
        <taxon>Streptophyta</taxon>
        <taxon>Embryophyta</taxon>
        <taxon>Tracheophyta</taxon>
        <taxon>Spermatophyta</taxon>
        <taxon>Magnoliopsida</taxon>
        <taxon>eudicotyledons</taxon>
        <taxon>Gunneridae</taxon>
        <taxon>Pentapetalae</taxon>
        <taxon>rosids</taxon>
        <taxon>fabids</taxon>
        <taxon>Fabales</taxon>
        <taxon>Fabaceae</taxon>
        <taxon>Papilionoideae</taxon>
        <taxon>50 kb inversion clade</taxon>
        <taxon>genistoids sensu lato</taxon>
        <taxon>core genistoids</taxon>
        <taxon>Crotalarieae</taxon>
        <taxon>Crotalaria</taxon>
    </lineage>
</organism>
<sequence length="66" mass="7415">MMSTISSQFIYELKSNSLLGCYFCLFCDRVKAIILLQAPTFRAGFIGSSLASSIRRGDNLCMQLWP</sequence>
<comment type="caution">
    <text evidence="1">The sequence shown here is derived from an EMBL/GenBank/DDBJ whole genome shotgun (WGS) entry which is preliminary data.</text>
</comment>
<keyword evidence="2" id="KW-1185">Reference proteome</keyword>
<accession>A0AAN9P8W4</accession>
<dbReference type="Proteomes" id="UP001372338">
    <property type="component" value="Unassembled WGS sequence"/>
</dbReference>
<evidence type="ECO:0000313" key="2">
    <source>
        <dbReference type="Proteomes" id="UP001372338"/>
    </source>
</evidence>
<name>A0AAN9P8W4_CROPI</name>
<protein>
    <submittedName>
        <fullName evidence="1">Uncharacterized protein</fullName>
    </submittedName>
</protein>
<evidence type="ECO:0000313" key="1">
    <source>
        <dbReference type="EMBL" id="KAK7289863.1"/>
    </source>
</evidence>